<keyword evidence="1" id="KW-0812">Transmembrane</keyword>
<dbReference type="Proteomes" id="UP000054097">
    <property type="component" value="Unassembled WGS sequence"/>
</dbReference>
<feature type="domain" description="DUF6533" evidence="2">
    <location>
        <begin position="17"/>
        <end position="62"/>
    </location>
</feature>
<evidence type="ECO:0000259" key="2">
    <source>
        <dbReference type="Pfam" id="PF20151"/>
    </source>
</evidence>
<dbReference type="AlphaFoldDB" id="A0A0C2WVQ9"/>
<feature type="transmembrane region" description="Helical" evidence="1">
    <location>
        <begin position="211"/>
        <end position="236"/>
    </location>
</feature>
<dbReference type="HOGENOM" id="CLU_035509_1_0_1"/>
<proteinExistence type="predicted"/>
<protein>
    <recommendedName>
        <fullName evidence="2">DUF6533 domain-containing protein</fullName>
    </recommendedName>
</protein>
<evidence type="ECO:0000313" key="3">
    <source>
        <dbReference type="EMBL" id="KIM30238.1"/>
    </source>
</evidence>
<feature type="transmembrane region" description="Helical" evidence="1">
    <location>
        <begin position="51"/>
        <end position="74"/>
    </location>
</feature>
<feature type="transmembrane region" description="Helical" evidence="1">
    <location>
        <begin position="12"/>
        <end position="31"/>
    </location>
</feature>
<feature type="transmembrane region" description="Helical" evidence="1">
    <location>
        <begin position="242"/>
        <end position="262"/>
    </location>
</feature>
<feature type="transmembrane region" description="Helical" evidence="1">
    <location>
        <begin position="165"/>
        <end position="190"/>
    </location>
</feature>
<evidence type="ECO:0000256" key="1">
    <source>
        <dbReference type="SAM" id="Phobius"/>
    </source>
</evidence>
<dbReference type="Pfam" id="PF20151">
    <property type="entry name" value="DUF6533"/>
    <property type="match status" value="1"/>
</dbReference>
<organism evidence="3 4">
    <name type="scientific">Serendipita vermifera MAFF 305830</name>
    <dbReference type="NCBI Taxonomy" id="933852"/>
    <lineage>
        <taxon>Eukaryota</taxon>
        <taxon>Fungi</taxon>
        <taxon>Dikarya</taxon>
        <taxon>Basidiomycota</taxon>
        <taxon>Agaricomycotina</taxon>
        <taxon>Agaricomycetes</taxon>
        <taxon>Sebacinales</taxon>
        <taxon>Serendipitaceae</taxon>
        <taxon>Serendipita</taxon>
    </lineage>
</organism>
<reference evidence="3 4" key="1">
    <citation type="submission" date="2014-04" db="EMBL/GenBank/DDBJ databases">
        <authorList>
            <consortium name="DOE Joint Genome Institute"/>
            <person name="Kuo A."/>
            <person name="Zuccaro A."/>
            <person name="Kohler A."/>
            <person name="Nagy L.G."/>
            <person name="Floudas D."/>
            <person name="Copeland A."/>
            <person name="Barry K.W."/>
            <person name="Cichocki N."/>
            <person name="Veneault-Fourrey C."/>
            <person name="LaButti K."/>
            <person name="Lindquist E.A."/>
            <person name="Lipzen A."/>
            <person name="Lundell T."/>
            <person name="Morin E."/>
            <person name="Murat C."/>
            <person name="Sun H."/>
            <person name="Tunlid A."/>
            <person name="Henrissat B."/>
            <person name="Grigoriev I.V."/>
            <person name="Hibbett D.S."/>
            <person name="Martin F."/>
            <person name="Nordberg H.P."/>
            <person name="Cantor M.N."/>
            <person name="Hua S.X."/>
        </authorList>
    </citation>
    <scope>NUCLEOTIDE SEQUENCE [LARGE SCALE GENOMIC DNA]</scope>
    <source>
        <strain evidence="3 4">MAFF 305830</strain>
    </source>
</reference>
<sequence length="348" mass="40231">MDIDIKSIFEDLFVSRYVALTAITLCIYDWILVIDEEVIYLGAVKLSKGKVFYYTAKVFTLIGLFMGVFHLVNIRPPLNKMRRLYYPPTQQSQLRGLSLGFIDPTSTISLRQLLSKVVIVWLLYISLFASYLTSLGLLIHFLRLYSKTLIYLTMVHVCVPLERPVALQAVFEAPLAYEVVLFGLTVWRAWGDWRTQRNGPVRMRTAPLLKIMYRDGVFYFFVMVAVRVWNIYIYAARPIQEMFIGVYIMWSLITILSCRIYLNILREARRSHVSGISGHSVSTRSPHVPTLPGTQSQAGVYSYNSHYRQANHVVGSPRWAGDVHHQESYLMQDRSLRRPRHGEALDIR</sequence>
<keyword evidence="1" id="KW-1133">Transmembrane helix</keyword>
<gene>
    <name evidence="3" type="ORF">M408DRAFT_22261</name>
</gene>
<dbReference type="OrthoDB" id="3251775at2759"/>
<accession>A0A0C2WVQ9</accession>
<dbReference type="EMBL" id="KN824285">
    <property type="protein sequence ID" value="KIM30238.1"/>
    <property type="molecule type" value="Genomic_DNA"/>
</dbReference>
<feature type="transmembrane region" description="Helical" evidence="1">
    <location>
        <begin position="118"/>
        <end position="145"/>
    </location>
</feature>
<keyword evidence="4" id="KW-1185">Reference proteome</keyword>
<name>A0A0C2WVQ9_SERVB</name>
<evidence type="ECO:0000313" key="4">
    <source>
        <dbReference type="Proteomes" id="UP000054097"/>
    </source>
</evidence>
<keyword evidence="1" id="KW-0472">Membrane</keyword>
<dbReference type="InterPro" id="IPR045340">
    <property type="entry name" value="DUF6533"/>
</dbReference>
<reference evidence="4" key="2">
    <citation type="submission" date="2015-01" db="EMBL/GenBank/DDBJ databases">
        <title>Evolutionary Origins and Diversification of the Mycorrhizal Mutualists.</title>
        <authorList>
            <consortium name="DOE Joint Genome Institute"/>
            <consortium name="Mycorrhizal Genomics Consortium"/>
            <person name="Kohler A."/>
            <person name="Kuo A."/>
            <person name="Nagy L.G."/>
            <person name="Floudas D."/>
            <person name="Copeland A."/>
            <person name="Barry K.W."/>
            <person name="Cichocki N."/>
            <person name="Veneault-Fourrey C."/>
            <person name="LaButti K."/>
            <person name="Lindquist E.A."/>
            <person name="Lipzen A."/>
            <person name="Lundell T."/>
            <person name="Morin E."/>
            <person name="Murat C."/>
            <person name="Riley R."/>
            <person name="Ohm R."/>
            <person name="Sun H."/>
            <person name="Tunlid A."/>
            <person name="Henrissat B."/>
            <person name="Grigoriev I.V."/>
            <person name="Hibbett D.S."/>
            <person name="Martin F."/>
        </authorList>
    </citation>
    <scope>NUCLEOTIDE SEQUENCE [LARGE SCALE GENOMIC DNA]</scope>
    <source>
        <strain evidence="4">MAFF 305830</strain>
    </source>
</reference>